<reference evidence="2" key="2">
    <citation type="journal article" date="2021" name="Front. Microbiol.">
        <title>Comprehensive Comparative Genomics and Phenotyping of Methylobacterium Species.</title>
        <authorList>
            <person name="Alessa O."/>
            <person name="Ogura Y."/>
            <person name="Fujitani Y."/>
            <person name="Takami H."/>
            <person name="Hayashi T."/>
            <person name="Sahin N."/>
            <person name="Tani A."/>
        </authorList>
    </citation>
    <scope>NUCLEOTIDE SEQUENCE</scope>
    <source>
        <strain evidence="2">DSM 22415</strain>
    </source>
</reference>
<evidence type="ECO:0000313" key="5">
    <source>
        <dbReference type="Proteomes" id="UP001055303"/>
    </source>
</evidence>
<evidence type="ECO:0008006" key="6">
    <source>
        <dbReference type="Google" id="ProtNLM"/>
    </source>
</evidence>
<dbReference type="Proteomes" id="UP000401717">
    <property type="component" value="Unassembled WGS sequence"/>
</dbReference>
<proteinExistence type="predicted"/>
<reference evidence="3 4" key="1">
    <citation type="submission" date="2019-06" db="EMBL/GenBank/DDBJ databases">
        <authorList>
            <person name="Rodrigo-Torres L."/>
            <person name="Arahal R. D."/>
            <person name="Lucena T."/>
        </authorList>
    </citation>
    <scope>NUCLEOTIDE SEQUENCE [LARGE SCALE GENOMIC DNA]</scope>
    <source>
        <strain evidence="3 4">SW08-7</strain>
    </source>
</reference>
<dbReference type="AlphaFoldDB" id="A0A564G3A5"/>
<evidence type="ECO:0000313" key="2">
    <source>
        <dbReference type="EMBL" id="GJD56459.1"/>
    </source>
</evidence>
<evidence type="ECO:0000256" key="1">
    <source>
        <dbReference type="SAM" id="SignalP"/>
    </source>
</evidence>
<gene>
    <name evidence="2" type="ORF">IFDJLNFL_2356</name>
    <name evidence="3" type="ORF">MTDSW087_04492</name>
</gene>
<protein>
    <recommendedName>
        <fullName evidence="6">Sulfur globule protein</fullName>
    </recommendedName>
</protein>
<reference evidence="2" key="3">
    <citation type="submission" date="2021-08" db="EMBL/GenBank/DDBJ databases">
        <authorList>
            <person name="Tani A."/>
            <person name="Ola A."/>
            <person name="Ogura Y."/>
            <person name="Katsura K."/>
            <person name="Hayashi T."/>
        </authorList>
    </citation>
    <scope>NUCLEOTIDE SEQUENCE</scope>
    <source>
        <strain evidence="2">DSM 22415</strain>
    </source>
</reference>
<dbReference type="RefSeq" id="WP_144767087.1">
    <property type="nucleotide sequence ID" value="NZ_BPQI01000062.1"/>
</dbReference>
<keyword evidence="1" id="KW-0732">Signal</keyword>
<accession>A0A564G3A5</accession>
<feature type="signal peptide" evidence="1">
    <location>
        <begin position="1"/>
        <end position="23"/>
    </location>
</feature>
<dbReference type="EMBL" id="BPQI01000062">
    <property type="protein sequence ID" value="GJD56459.1"/>
    <property type="molecule type" value="Genomic_DNA"/>
</dbReference>
<dbReference type="EMBL" id="CABFVH010000039">
    <property type="protein sequence ID" value="VUF14767.1"/>
    <property type="molecule type" value="Genomic_DNA"/>
</dbReference>
<evidence type="ECO:0000313" key="4">
    <source>
        <dbReference type="Proteomes" id="UP000401717"/>
    </source>
</evidence>
<sequence length="88" mass="9610">MFRSRKLFPLLVVAALGTFGATAASAHGHGHFGHGHFGHGHFGHGHGHWGLGHGHGHWGYGTVYYGGHCHARRWVNDFGDVVVRRVCH</sequence>
<name>A0A564G3A5_9HYPH</name>
<organism evidence="3 4">
    <name type="scientific">Methylobacterium dankookense</name>
    <dbReference type="NCBI Taxonomy" id="560405"/>
    <lineage>
        <taxon>Bacteria</taxon>
        <taxon>Pseudomonadati</taxon>
        <taxon>Pseudomonadota</taxon>
        <taxon>Alphaproteobacteria</taxon>
        <taxon>Hyphomicrobiales</taxon>
        <taxon>Methylobacteriaceae</taxon>
        <taxon>Methylobacterium</taxon>
    </lineage>
</organism>
<evidence type="ECO:0000313" key="3">
    <source>
        <dbReference type="EMBL" id="VUF14767.1"/>
    </source>
</evidence>
<dbReference type="Proteomes" id="UP001055303">
    <property type="component" value="Unassembled WGS sequence"/>
</dbReference>
<keyword evidence="5" id="KW-1185">Reference proteome</keyword>
<feature type="chain" id="PRO_5022151962" description="Sulfur globule protein" evidence="1">
    <location>
        <begin position="24"/>
        <end position="88"/>
    </location>
</feature>